<accession>A0A1D9E095</accession>
<dbReference type="EMBL" id="CP015208">
    <property type="protein sequence ID" value="AOY56492.1"/>
    <property type="molecule type" value="Genomic_DNA"/>
</dbReference>
<keyword evidence="7" id="KW-1185">Reference proteome</keyword>
<dbReference type="SUPFAM" id="SSF53720">
    <property type="entry name" value="ALDH-like"/>
    <property type="match status" value="1"/>
</dbReference>
<evidence type="ECO:0000313" key="7">
    <source>
        <dbReference type="Proteomes" id="UP000243784"/>
    </source>
</evidence>
<dbReference type="GO" id="GO:0016620">
    <property type="term" value="F:oxidoreductase activity, acting on the aldehyde or oxo group of donors, NAD or NADP as acceptor"/>
    <property type="evidence" value="ECO:0007669"/>
    <property type="project" value="InterPro"/>
</dbReference>
<dbReference type="STRING" id="535712.A4Z71_05965"/>
<organism evidence="6 7">
    <name type="scientific">Candidatus Rhodoluna planktonica</name>
    <dbReference type="NCBI Taxonomy" id="535712"/>
    <lineage>
        <taxon>Bacteria</taxon>
        <taxon>Bacillati</taxon>
        <taxon>Actinomycetota</taxon>
        <taxon>Actinomycetes</taxon>
        <taxon>Micrococcales</taxon>
        <taxon>Microbacteriaceae</taxon>
        <taxon>Luna cluster</taxon>
        <taxon>Luna-1 subcluster</taxon>
        <taxon>Rhodoluna</taxon>
    </lineage>
</organism>
<keyword evidence="2 4" id="KW-0560">Oxidoreductase</keyword>
<protein>
    <submittedName>
        <fullName evidence="6">Gamma-aminobutyraldehyde dehydrogenase</fullName>
    </submittedName>
</protein>
<dbReference type="CDD" id="cd07092">
    <property type="entry name" value="ALDH_ABALDH-YdcW"/>
    <property type="match status" value="1"/>
</dbReference>
<evidence type="ECO:0000259" key="5">
    <source>
        <dbReference type="Pfam" id="PF00171"/>
    </source>
</evidence>
<dbReference type="InterPro" id="IPR015657">
    <property type="entry name" value="Aminobutyraldehyde_DH"/>
</dbReference>
<dbReference type="InterPro" id="IPR015590">
    <property type="entry name" value="Aldehyde_DH_dom"/>
</dbReference>
<name>A0A1D9E095_9MICO</name>
<evidence type="ECO:0000313" key="6">
    <source>
        <dbReference type="EMBL" id="AOY56492.1"/>
    </source>
</evidence>
<dbReference type="RefSeq" id="WP_070954995.1">
    <property type="nucleotide sequence ID" value="NZ_CP015208.1"/>
</dbReference>
<evidence type="ECO:0000256" key="3">
    <source>
        <dbReference type="PROSITE-ProRule" id="PRU10007"/>
    </source>
</evidence>
<evidence type="ECO:0000256" key="4">
    <source>
        <dbReference type="RuleBase" id="RU003345"/>
    </source>
</evidence>
<dbReference type="InterPro" id="IPR016163">
    <property type="entry name" value="Ald_DH_C"/>
</dbReference>
<gene>
    <name evidence="6" type="ORF">A4Z71_05965</name>
</gene>
<reference evidence="6 7" key="1">
    <citation type="journal article" date="2016" name="Biochim. Biophys. Acta">
        <title>Photochemical characterization of actinorhodopsin and its functional existence in the natural host.</title>
        <authorList>
            <person name="Nakamura S."/>
            <person name="Kikukawa T."/>
            <person name="Tamogami J."/>
            <person name="Kamiya M."/>
            <person name="Aizawa T."/>
            <person name="Hahn M.W."/>
            <person name="Ihara K."/>
            <person name="Kamo N."/>
            <person name="Demura M."/>
        </authorList>
    </citation>
    <scope>NUCLEOTIDE SEQUENCE [LARGE SCALE GENOMIC DNA]</scope>
    <source>
        <strain evidence="6 7">MWH-Dar1</strain>
    </source>
</reference>
<comment type="similarity">
    <text evidence="1 4">Belongs to the aldehyde dehydrogenase family.</text>
</comment>
<feature type="domain" description="Aldehyde dehydrogenase" evidence="5">
    <location>
        <begin position="14"/>
        <end position="472"/>
    </location>
</feature>
<dbReference type="AlphaFoldDB" id="A0A1D9E095"/>
<evidence type="ECO:0000256" key="1">
    <source>
        <dbReference type="ARBA" id="ARBA00009986"/>
    </source>
</evidence>
<dbReference type="OrthoDB" id="6882680at2"/>
<dbReference type="Gene3D" id="3.40.309.10">
    <property type="entry name" value="Aldehyde Dehydrogenase, Chain A, domain 2"/>
    <property type="match status" value="1"/>
</dbReference>
<dbReference type="Gene3D" id="3.40.605.10">
    <property type="entry name" value="Aldehyde Dehydrogenase, Chain A, domain 1"/>
    <property type="match status" value="1"/>
</dbReference>
<feature type="active site" evidence="3">
    <location>
        <position position="248"/>
    </location>
</feature>
<dbReference type="PROSITE" id="PS00687">
    <property type="entry name" value="ALDEHYDE_DEHYDR_GLU"/>
    <property type="match status" value="1"/>
</dbReference>
<dbReference type="InterPro" id="IPR016160">
    <property type="entry name" value="Ald_DH_CS_CYS"/>
</dbReference>
<dbReference type="KEGG" id="rpla:A4Z71_05965"/>
<dbReference type="InterPro" id="IPR029510">
    <property type="entry name" value="Ald_DH_CS_GLU"/>
</dbReference>
<dbReference type="Proteomes" id="UP000243784">
    <property type="component" value="Chromosome"/>
</dbReference>
<dbReference type="InterPro" id="IPR016162">
    <property type="entry name" value="Ald_DH_N"/>
</dbReference>
<dbReference type="InterPro" id="IPR016161">
    <property type="entry name" value="Ald_DH/histidinol_DH"/>
</dbReference>
<dbReference type="PROSITE" id="PS00070">
    <property type="entry name" value="ALDEHYDE_DEHYDR_CYS"/>
    <property type="match status" value="1"/>
</dbReference>
<sequence>MTEQVLKNFINGSYVESKSDSASEIFEPATGLAYTSAPNSNEQDVADAYKAAEKAFEQWRLTTPGERQLALLKIADAFEKRADEIAAVESRDTGKPLNMARGEVRGSVNQIRFFAGAARNLEGRASAEYVRNHTSSIRREPIGVIGQITPWNYPLVMATWKFAPAIAAGNTIVLKPSDTTPAVTLLIAEIAAEFLPAGVFNVVTGDRNTGRAIVENEIPQMIAITGSVRAGMEVAKSAAADVKRVHLELGGKAPVLIFADADLQRAANNLVEASFYNGGQDCTAATRYLVHESVKDEFLALFKEAVIKNGKTGTPEREDILFGAVNNASQLERVRGFVDRLPDYAEVVLGGNDPIGNGGYFHAATILSGLKQTDEHVQDEIFGPVVTVQTFKDDEEALRNANDVKYALASSVWTNDHTRAMRFSRDLNFGCVWINNHGPLAAEMPHGGFKHSGYGKDLSQYGFEDYTRIKHVMSWLGE</sequence>
<dbReference type="NCBIfam" id="NF010000">
    <property type="entry name" value="PRK13473.1"/>
    <property type="match status" value="1"/>
</dbReference>
<evidence type="ECO:0000256" key="2">
    <source>
        <dbReference type="ARBA" id="ARBA00023002"/>
    </source>
</evidence>
<dbReference type="FunFam" id="3.40.605.10:FF:000007">
    <property type="entry name" value="NAD/NADP-dependent betaine aldehyde dehydrogenase"/>
    <property type="match status" value="1"/>
</dbReference>
<dbReference type="PANTHER" id="PTHR11699">
    <property type="entry name" value="ALDEHYDE DEHYDROGENASE-RELATED"/>
    <property type="match status" value="1"/>
</dbReference>
<proteinExistence type="inferred from homology"/>
<dbReference type="Pfam" id="PF00171">
    <property type="entry name" value="Aldedh"/>
    <property type="match status" value="1"/>
</dbReference>